<evidence type="ECO:0000313" key="2">
    <source>
        <dbReference type="Proteomes" id="UP000177171"/>
    </source>
</evidence>
<gene>
    <name evidence="1" type="ORF">A3G49_04855</name>
</gene>
<protein>
    <submittedName>
        <fullName evidence="1">Uncharacterized protein</fullName>
    </submittedName>
</protein>
<reference evidence="1 2" key="1">
    <citation type="journal article" date="2016" name="Nat. Commun.">
        <title>Thousands of microbial genomes shed light on interconnected biogeochemical processes in an aquifer system.</title>
        <authorList>
            <person name="Anantharaman K."/>
            <person name="Brown C.T."/>
            <person name="Hug L.A."/>
            <person name="Sharon I."/>
            <person name="Castelle C.J."/>
            <person name="Probst A.J."/>
            <person name="Thomas B.C."/>
            <person name="Singh A."/>
            <person name="Wilkins M.J."/>
            <person name="Karaoz U."/>
            <person name="Brodie E.L."/>
            <person name="Williams K.H."/>
            <person name="Hubbard S.S."/>
            <person name="Banfield J.F."/>
        </authorList>
    </citation>
    <scope>NUCLEOTIDE SEQUENCE [LARGE SCALE GENOMIC DNA]</scope>
</reference>
<comment type="caution">
    <text evidence="1">The sequence shown here is derived from an EMBL/GenBank/DDBJ whole genome shotgun (WGS) entry which is preliminary data.</text>
</comment>
<name>A0A1G2LQ58_9BACT</name>
<dbReference type="AlphaFoldDB" id="A0A1G2LQ58"/>
<proteinExistence type="predicted"/>
<dbReference type="Proteomes" id="UP000177171">
    <property type="component" value="Unassembled WGS sequence"/>
</dbReference>
<dbReference type="EMBL" id="MHQY01000018">
    <property type="protein sequence ID" value="OHA13703.1"/>
    <property type="molecule type" value="Genomic_DNA"/>
</dbReference>
<organism evidence="1 2">
    <name type="scientific">Candidatus Sungbacteria bacterium RIFCSPLOWO2_12_FULL_41_11</name>
    <dbReference type="NCBI Taxonomy" id="1802286"/>
    <lineage>
        <taxon>Bacteria</taxon>
        <taxon>Candidatus Sungiibacteriota</taxon>
    </lineage>
</organism>
<sequence length="175" mass="20749">MDIQPKKQEWRETSLKGRMAESLVYDLLKESGNEVFRIGYEAILPGLARIQESFKRNSEVGEKIRSIPDFFVIDKTGSPYLVEVKFRWDSKWHDNDYKMLWLLKNSWQEVIIAVVSCKEKPYFRFSKHPFGEMEPIKNLEQFCIFQELLDKFDVMVEKYFTPTLCTPKDDNTTNS</sequence>
<evidence type="ECO:0000313" key="1">
    <source>
        <dbReference type="EMBL" id="OHA13703.1"/>
    </source>
</evidence>
<accession>A0A1G2LQ58</accession>